<organism evidence="1 2">
    <name type="scientific">Ramlibacter ginsenosidimutans</name>
    <dbReference type="NCBI Taxonomy" id="502333"/>
    <lineage>
        <taxon>Bacteria</taxon>
        <taxon>Pseudomonadati</taxon>
        <taxon>Pseudomonadota</taxon>
        <taxon>Betaproteobacteria</taxon>
        <taxon>Burkholderiales</taxon>
        <taxon>Comamonadaceae</taxon>
        <taxon>Ramlibacter</taxon>
    </lineage>
</organism>
<gene>
    <name evidence="1" type="ORF">JJB11_14645</name>
</gene>
<name>A0A934WNL0_9BURK</name>
<keyword evidence="2" id="KW-1185">Reference proteome</keyword>
<sequence length="83" mass="9298">MASMTYSVTPGDRMALQEYEALYEQWRHAEAELADCEVRLWTEALRAPGGEAPCPLGAETLRLREVAHAARARVLDLSRAVLR</sequence>
<reference evidence="1" key="1">
    <citation type="journal article" date="2012" name="J. Microbiol. Biotechnol.">
        <title>Ramlibacter ginsenosidimutans sp. nov., with ginsenoside-converting activity.</title>
        <authorList>
            <person name="Wang L."/>
            <person name="An D.S."/>
            <person name="Kim S.G."/>
            <person name="Jin F.X."/>
            <person name="Kim S.C."/>
            <person name="Lee S.T."/>
            <person name="Im W.T."/>
        </authorList>
    </citation>
    <scope>NUCLEOTIDE SEQUENCE</scope>
    <source>
        <strain evidence="1">KACC 17527</strain>
    </source>
</reference>
<accession>A0A934WNL0</accession>
<dbReference type="AlphaFoldDB" id="A0A934WNL0"/>
<proteinExistence type="predicted"/>
<protein>
    <submittedName>
        <fullName evidence="1">Uncharacterized protein</fullName>
    </submittedName>
</protein>
<comment type="caution">
    <text evidence="1">The sequence shown here is derived from an EMBL/GenBank/DDBJ whole genome shotgun (WGS) entry which is preliminary data.</text>
</comment>
<evidence type="ECO:0000313" key="2">
    <source>
        <dbReference type="Proteomes" id="UP000630528"/>
    </source>
</evidence>
<dbReference type="Proteomes" id="UP000630528">
    <property type="component" value="Unassembled WGS sequence"/>
</dbReference>
<reference evidence="1" key="2">
    <citation type="submission" date="2021-01" db="EMBL/GenBank/DDBJ databases">
        <authorList>
            <person name="Kang M."/>
        </authorList>
    </citation>
    <scope>NUCLEOTIDE SEQUENCE</scope>
    <source>
        <strain evidence="1">KACC 17527</strain>
    </source>
</reference>
<evidence type="ECO:0000313" key="1">
    <source>
        <dbReference type="EMBL" id="MBK6007337.1"/>
    </source>
</evidence>
<dbReference type="RefSeq" id="WP_201172512.1">
    <property type="nucleotide sequence ID" value="NZ_JAEPWM010000005.1"/>
</dbReference>
<dbReference type="EMBL" id="JAEPWM010000005">
    <property type="protein sequence ID" value="MBK6007337.1"/>
    <property type="molecule type" value="Genomic_DNA"/>
</dbReference>